<feature type="compositionally biased region" description="Pro residues" evidence="2">
    <location>
        <begin position="610"/>
        <end position="623"/>
    </location>
</feature>
<dbReference type="EMBL" id="KN847332">
    <property type="protein sequence ID" value="KIW48650.1"/>
    <property type="molecule type" value="Genomic_DNA"/>
</dbReference>
<gene>
    <name evidence="3" type="ORF">PV06_01220</name>
</gene>
<dbReference type="GeneID" id="27353294"/>
<keyword evidence="1" id="KW-0175">Coiled coil</keyword>
<feature type="compositionally biased region" description="Low complexity" evidence="2">
    <location>
        <begin position="161"/>
        <end position="179"/>
    </location>
</feature>
<evidence type="ECO:0000256" key="1">
    <source>
        <dbReference type="SAM" id="Coils"/>
    </source>
</evidence>
<dbReference type="HOGENOM" id="CLU_015558_0_0_1"/>
<feature type="coiled-coil region" evidence="1">
    <location>
        <begin position="394"/>
        <end position="421"/>
    </location>
</feature>
<feature type="region of interest" description="Disordered" evidence="2">
    <location>
        <begin position="608"/>
        <end position="778"/>
    </location>
</feature>
<evidence type="ECO:0000313" key="4">
    <source>
        <dbReference type="Proteomes" id="UP000053342"/>
    </source>
</evidence>
<feature type="compositionally biased region" description="Basic and acidic residues" evidence="2">
    <location>
        <begin position="514"/>
        <end position="529"/>
    </location>
</feature>
<dbReference type="RefSeq" id="XP_016268866.1">
    <property type="nucleotide sequence ID" value="XM_016401813.1"/>
</dbReference>
<dbReference type="AlphaFoldDB" id="A0A0D2E1J9"/>
<organism evidence="3 4">
    <name type="scientific">Exophiala oligosperma</name>
    <dbReference type="NCBI Taxonomy" id="215243"/>
    <lineage>
        <taxon>Eukaryota</taxon>
        <taxon>Fungi</taxon>
        <taxon>Dikarya</taxon>
        <taxon>Ascomycota</taxon>
        <taxon>Pezizomycotina</taxon>
        <taxon>Eurotiomycetes</taxon>
        <taxon>Chaetothyriomycetidae</taxon>
        <taxon>Chaetothyriales</taxon>
        <taxon>Herpotrichiellaceae</taxon>
        <taxon>Exophiala</taxon>
    </lineage>
</organism>
<feature type="compositionally biased region" description="Polar residues" evidence="2">
    <location>
        <begin position="139"/>
        <end position="160"/>
    </location>
</feature>
<dbReference type="STRING" id="215243.A0A0D2E1J9"/>
<feature type="compositionally biased region" description="Basic residues" evidence="2">
    <location>
        <begin position="290"/>
        <end position="299"/>
    </location>
</feature>
<keyword evidence="4" id="KW-1185">Reference proteome</keyword>
<evidence type="ECO:0000313" key="3">
    <source>
        <dbReference type="EMBL" id="KIW48650.1"/>
    </source>
</evidence>
<feature type="compositionally biased region" description="Polar residues" evidence="2">
    <location>
        <begin position="745"/>
        <end position="758"/>
    </location>
</feature>
<feature type="region of interest" description="Disordered" evidence="2">
    <location>
        <begin position="512"/>
        <end position="534"/>
    </location>
</feature>
<protein>
    <submittedName>
        <fullName evidence="3">Uncharacterized protein</fullName>
    </submittedName>
</protein>
<proteinExistence type="predicted"/>
<dbReference type="VEuPathDB" id="FungiDB:PV06_01220"/>
<feature type="compositionally biased region" description="Low complexity" evidence="2">
    <location>
        <begin position="700"/>
        <end position="713"/>
    </location>
</feature>
<name>A0A0D2E1J9_9EURO</name>
<feature type="compositionally biased region" description="Polar residues" evidence="2">
    <location>
        <begin position="632"/>
        <end position="646"/>
    </location>
</feature>
<sequence>MDFHKTGQPSRLNGINGLYSCYCSSSFSSAQNTSAPECYHLFPRTSQHHPQAWMPQEAAPIWFQYLTKILQQPSKQSLLHQELPCAVLHIQPSYRPSTLLESNFYAHSIKTKVQTYRVTKLSSHPKSRLNMSRKRSARDPTTSFHMNTRSRGQTSTIPPNTSSEDPASSSTLASSSEPSITPPSPRNTPKRKLSETEFNTDGGLPEAKRPSPEPTAIAPPASTVPVEAATAALSNVDIPPTNAVISNTDVTTRKHQTSNSEESDSRSPKRTANGGARARKGVHRNGAGNRKGKQKGRRGRGGDSPEPPNRKRPLTQDERVEISMLKARQHELKKFFSLVGAQQVDILDQLASRDLSKLARKPKAHQKVPEFETVIEGLNSSMEDIQDLMKTRKRVQMEHEMQRLEQEKEVIEQQFKTRIQEAHEEHLKGAEGDIMLFERAYREDHDETHTETGSDLGDYLRYHELPEPDAQPRGYVSQRIMDEKSFKLQLATYDERARQQVLDEDIIAPLLSEMEERDRENREEEDRQKSQRLSALTDEALKELDRMTERELLSQVRVDSDTSGSFKLSTLADVAIWRRPTQTSHGSYGAPSFTMASNDAFPRPYSPHLGPFPPVSRPVPPPNSFKHILNFDTPSPLTNSGPSQATEPAERNSPRVSLNGPGQHIAPAPPRSGHRFQVFRHTPNGRAGVSSSGQMLGSGPQQYIFQPPQQPVQYHPAPGRTPPPPQYGNSLSSLRTDRSGRSGRTFVNQTIETLNPGTTGKDGNPHPKGGQRILLPKM</sequence>
<accession>A0A0D2E1J9</accession>
<evidence type="ECO:0000256" key="2">
    <source>
        <dbReference type="SAM" id="MobiDB-lite"/>
    </source>
</evidence>
<dbReference type="OrthoDB" id="4188028at2759"/>
<feature type="region of interest" description="Disordered" evidence="2">
    <location>
        <begin position="239"/>
        <end position="318"/>
    </location>
</feature>
<reference evidence="3 4" key="1">
    <citation type="submission" date="2015-01" db="EMBL/GenBank/DDBJ databases">
        <title>The Genome Sequence of Exophiala oligosperma CBS72588.</title>
        <authorList>
            <consortium name="The Broad Institute Genomics Platform"/>
            <person name="Cuomo C."/>
            <person name="de Hoog S."/>
            <person name="Gorbushina A."/>
            <person name="Stielow B."/>
            <person name="Teixiera M."/>
            <person name="Abouelleil A."/>
            <person name="Chapman S.B."/>
            <person name="Priest M."/>
            <person name="Young S.K."/>
            <person name="Wortman J."/>
            <person name="Nusbaum C."/>
            <person name="Birren B."/>
        </authorList>
    </citation>
    <scope>NUCLEOTIDE SEQUENCE [LARGE SCALE GENOMIC DNA]</scope>
    <source>
        <strain evidence="3 4">CBS 72588</strain>
    </source>
</reference>
<feature type="region of interest" description="Disordered" evidence="2">
    <location>
        <begin position="117"/>
        <end position="220"/>
    </location>
</feature>
<feature type="compositionally biased region" description="Basic residues" evidence="2">
    <location>
        <begin position="123"/>
        <end position="136"/>
    </location>
</feature>
<dbReference type="Proteomes" id="UP000053342">
    <property type="component" value="Unassembled WGS sequence"/>
</dbReference>